<dbReference type="NCBIfam" id="TIGR03594">
    <property type="entry name" value="GTPase_EngA"/>
    <property type="match status" value="1"/>
</dbReference>
<feature type="region of interest" description="Disordered" evidence="11">
    <location>
        <begin position="443"/>
        <end position="464"/>
    </location>
</feature>
<keyword evidence="14" id="KW-1185">Reference proteome</keyword>
<evidence type="ECO:0000313" key="14">
    <source>
        <dbReference type="Proteomes" id="UP000334923"/>
    </source>
</evidence>
<dbReference type="PIRSF" id="PIRSF006485">
    <property type="entry name" value="GTP-binding_EngA"/>
    <property type="match status" value="1"/>
</dbReference>
<dbReference type="EMBL" id="CABFVA020000002">
    <property type="protein sequence ID" value="VVM04373.1"/>
    <property type="molecule type" value="Genomic_DNA"/>
</dbReference>
<keyword evidence="4 10" id="KW-0677">Repeat</keyword>
<dbReference type="InterPro" id="IPR027417">
    <property type="entry name" value="P-loop_NTPase"/>
</dbReference>
<evidence type="ECO:0000256" key="7">
    <source>
        <dbReference type="ARBA" id="ARBA00032345"/>
    </source>
</evidence>
<evidence type="ECO:0000256" key="4">
    <source>
        <dbReference type="ARBA" id="ARBA00022737"/>
    </source>
</evidence>
<evidence type="ECO:0000256" key="9">
    <source>
        <dbReference type="PROSITE-ProRule" id="PRU01049"/>
    </source>
</evidence>
<dbReference type="PANTHER" id="PTHR43834:SF6">
    <property type="entry name" value="GTPASE DER"/>
    <property type="match status" value="1"/>
</dbReference>
<evidence type="ECO:0000256" key="3">
    <source>
        <dbReference type="ARBA" id="ARBA00022517"/>
    </source>
</evidence>
<dbReference type="Pfam" id="PF01926">
    <property type="entry name" value="MMR_HSR1"/>
    <property type="match status" value="2"/>
</dbReference>
<evidence type="ECO:0000256" key="2">
    <source>
        <dbReference type="ARBA" id="ARBA00020953"/>
    </source>
</evidence>
<dbReference type="Proteomes" id="UP000334923">
    <property type="component" value="Unassembled WGS sequence"/>
</dbReference>
<comment type="similarity">
    <text evidence="1 8 9 10">Belongs to the TRAFAC class TrmE-Era-EngA-EngB-Septin-like GTPase superfamily. EngA (Der) GTPase family.</text>
</comment>
<dbReference type="CDD" id="cd01895">
    <property type="entry name" value="EngA2"/>
    <property type="match status" value="1"/>
</dbReference>
<dbReference type="Gene3D" id="3.30.300.20">
    <property type="match status" value="1"/>
</dbReference>
<evidence type="ECO:0000256" key="11">
    <source>
        <dbReference type="SAM" id="MobiDB-lite"/>
    </source>
</evidence>
<dbReference type="InterPro" id="IPR006073">
    <property type="entry name" value="GTP-bd"/>
</dbReference>
<evidence type="ECO:0000256" key="8">
    <source>
        <dbReference type="HAMAP-Rule" id="MF_00195"/>
    </source>
</evidence>
<comment type="function">
    <text evidence="8 10">GTPase that plays an essential role in the late steps of ribosome biogenesis.</text>
</comment>
<sequence length="464" mass="51298">MRTFVIVGRPNVGKSTLFNRLCGKEIALTYREPGVTRDPLSVRVRFGGKPAVLIDTGGVAFSREEKERPLTDLTLATLRQASDLLLVLDGRSGLTPLDWEIAGVLRKLGKKVWVIANKIDQEELDSLAGELSELGLGEPIPISAAHNRGIRPLREKLTGEDPVPASPRVPEEPARRLALLGRPNVGKSTLVNALIGQSRLLVAPEPGTTHDAIDIELEWRKKRFLLIDTAGLAPRHKQREGLASKTAGRSLHALARAHLVILVLDSHSGITRQDKKIAGWIQRIGRPCVIAWNKCDLLPQPTEGRRTEALLAKAVKSELPFLSFAPVVPLSARDGTNLDRLLETSLRVDEQAGQAVSTGALNRFFQKAQRRLPPPGSGGRRLKIYYAVNEAPRDSAAASPFRLRLFVNDPRLLVASYERFLEAQIRKEFPLLGRPVHWSWKKAEGSVPSEKRPLPSQRRKKFSS</sequence>
<keyword evidence="5 8" id="KW-0547">Nucleotide-binding</keyword>
<feature type="binding site" evidence="8">
    <location>
        <begin position="117"/>
        <end position="120"/>
    </location>
    <ligand>
        <name>GTP</name>
        <dbReference type="ChEBI" id="CHEBI:37565"/>
        <label>1</label>
    </ligand>
</feature>
<dbReference type="HAMAP" id="MF_00195">
    <property type="entry name" value="GTPase_Der"/>
    <property type="match status" value="1"/>
</dbReference>
<dbReference type="SMART" id="SM00382">
    <property type="entry name" value="AAA"/>
    <property type="match status" value="1"/>
</dbReference>
<dbReference type="InterPro" id="IPR015946">
    <property type="entry name" value="KH_dom-like_a/b"/>
</dbReference>
<name>A0A5E6ME86_9BACT</name>
<evidence type="ECO:0000259" key="12">
    <source>
        <dbReference type="PROSITE" id="PS51712"/>
    </source>
</evidence>
<dbReference type="Gene3D" id="3.40.50.300">
    <property type="entry name" value="P-loop containing nucleotide triphosphate hydrolases"/>
    <property type="match status" value="2"/>
</dbReference>
<protein>
    <recommendedName>
        <fullName evidence="2 8">GTPase Der</fullName>
    </recommendedName>
    <alternativeName>
        <fullName evidence="7 8">GTP-binding protein EngA</fullName>
    </alternativeName>
</protein>
<reference evidence="13 14" key="1">
    <citation type="submission" date="2019-09" db="EMBL/GenBank/DDBJ databases">
        <authorList>
            <person name="Cremers G."/>
        </authorList>
    </citation>
    <scope>NUCLEOTIDE SEQUENCE [LARGE SCALE GENOMIC DNA]</scope>
    <source>
        <strain evidence="13">4A</strain>
    </source>
</reference>
<feature type="compositionally biased region" description="Basic and acidic residues" evidence="11">
    <location>
        <begin position="443"/>
        <end position="453"/>
    </location>
</feature>
<dbReference type="GO" id="GO:0005525">
    <property type="term" value="F:GTP binding"/>
    <property type="evidence" value="ECO:0007669"/>
    <property type="project" value="UniProtKB-UniRule"/>
</dbReference>
<feature type="binding site" evidence="8">
    <location>
        <begin position="8"/>
        <end position="15"/>
    </location>
    <ligand>
        <name>GTP</name>
        <dbReference type="ChEBI" id="CHEBI:37565"/>
        <label>1</label>
    </ligand>
</feature>
<evidence type="ECO:0000256" key="6">
    <source>
        <dbReference type="ARBA" id="ARBA00023134"/>
    </source>
</evidence>
<dbReference type="NCBIfam" id="TIGR00231">
    <property type="entry name" value="small_GTP"/>
    <property type="match status" value="2"/>
</dbReference>
<dbReference type="GO" id="GO:0042254">
    <property type="term" value="P:ribosome biogenesis"/>
    <property type="evidence" value="ECO:0007669"/>
    <property type="project" value="UniProtKB-KW"/>
</dbReference>
<keyword evidence="6 8" id="KW-0342">GTP-binding</keyword>
<dbReference type="CDD" id="cd01894">
    <property type="entry name" value="EngA1"/>
    <property type="match status" value="1"/>
</dbReference>
<dbReference type="PANTHER" id="PTHR43834">
    <property type="entry name" value="GTPASE DER"/>
    <property type="match status" value="1"/>
</dbReference>
<feature type="binding site" evidence="8">
    <location>
        <begin position="55"/>
        <end position="59"/>
    </location>
    <ligand>
        <name>GTP</name>
        <dbReference type="ChEBI" id="CHEBI:37565"/>
        <label>1</label>
    </ligand>
</feature>
<feature type="domain" description="EngA-type G" evidence="12">
    <location>
        <begin position="175"/>
        <end position="353"/>
    </location>
</feature>
<accession>A0A5E6ME86</accession>
<evidence type="ECO:0000256" key="1">
    <source>
        <dbReference type="ARBA" id="ARBA00008279"/>
    </source>
</evidence>
<dbReference type="InterPro" id="IPR016484">
    <property type="entry name" value="GTPase_Der"/>
</dbReference>
<dbReference type="InterPro" id="IPR003593">
    <property type="entry name" value="AAA+_ATPase"/>
</dbReference>
<proteinExistence type="inferred from homology"/>
<dbReference type="PRINTS" id="PR00326">
    <property type="entry name" value="GTP1OBG"/>
</dbReference>
<dbReference type="InterPro" id="IPR005225">
    <property type="entry name" value="Small_GTP-bd"/>
</dbReference>
<dbReference type="AlphaFoldDB" id="A0A5E6ME86"/>
<evidence type="ECO:0000313" key="13">
    <source>
        <dbReference type="EMBL" id="VVM04373.1"/>
    </source>
</evidence>
<dbReference type="InterPro" id="IPR031166">
    <property type="entry name" value="G_ENGA"/>
</dbReference>
<feature type="binding site" evidence="8">
    <location>
        <begin position="293"/>
        <end position="296"/>
    </location>
    <ligand>
        <name>GTP</name>
        <dbReference type="ChEBI" id="CHEBI:37565"/>
        <label>2</label>
    </ligand>
</feature>
<evidence type="ECO:0000256" key="10">
    <source>
        <dbReference type="RuleBase" id="RU004481"/>
    </source>
</evidence>
<keyword evidence="3 8" id="KW-0690">Ribosome biogenesis</keyword>
<organism evidence="13 14">
    <name type="scientific">Methylacidimicrobium tartarophylax</name>
    <dbReference type="NCBI Taxonomy" id="1041768"/>
    <lineage>
        <taxon>Bacteria</taxon>
        <taxon>Pseudomonadati</taxon>
        <taxon>Verrucomicrobiota</taxon>
        <taxon>Methylacidimicrobium</taxon>
    </lineage>
</organism>
<gene>
    <name evidence="8 13" type="primary">der</name>
    <name evidence="13" type="ORF">MAMT_00044</name>
</gene>
<feature type="binding site" evidence="8">
    <location>
        <begin position="181"/>
        <end position="188"/>
    </location>
    <ligand>
        <name>GTP</name>
        <dbReference type="ChEBI" id="CHEBI:37565"/>
        <label>2</label>
    </ligand>
</feature>
<evidence type="ECO:0000256" key="5">
    <source>
        <dbReference type="ARBA" id="ARBA00022741"/>
    </source>
</evidence>
<comment type="subunit">
    <text evidence="8">Associates with the 50S ribosomal subunit.</text>
</comment>
<dbReference type="PROSITE" id="PS51712">
    <property type="entry name" value="G_ENGA"/>
    <property type="match status" value="1"/>
</dbReference>
<dbReference type="InterPro" id="IPR032859">
    <property type="entry name" value="KH_dom-like"/>
</dbReference>
<dbReference type="SUPFAM" id="SSF52540">
    <property type="entry name" value="P-loop containing nucleoside triphosphate hydrolases"/>
    <property type="match status" value="2"/>
</dbReference>
<dbReference type="Pfam" id="PF14714">
    <property type="entry name" value="KH_dom-like"/>
    <property type="match status" value="1"/>
</dbReference>
<feature type="binding site" evidence="8">
    <location>
        <begin position="228"/>
        <end position="232"/>
    </location>
    <ligand>
        <name>GTP</name>
        <dbReference type="ChEBI" id="CHEBI:37565"/>
        <label>2</label>
    </ligand>
</feature>